<organism evidence="20 21">
    <name type="scientific">Catharus ustulatus</name>
    <name type="common">Russet-backed thrush</name>
    <name type="synonym">Hylocichla ustulatus</name>
    <dbReference type="NCBI Taxonomy" id="91951"/>
    <lineage>
        <taxon>Eukaryota</taxon>
        <taxon>Metazoa</taxon>
        <taxon>Chordata</taxon>
        <taxon>Craniata</taxon>
        <taxon>Vertebrata</taxon>
        <taxon>Euteleostomi</taxon>
        <taxon>Archelosauria</taxon>
        <taxon>Archosauria</taxon>
        <taxon>Dinosauria</taxon>
        <taxon>Saurischia</taxon>
        <taxon>Theropoda</taxon>
        <taxon>Coelurosauria</taxon>
        <taxon>Aves</taxon>
        <taxon>Neognathae</taxon>
        <taxon>Neoaves</taxon>
        <taxon>Telluraves</taxon>
        <taxon>Australaves</taxon>
        <taxon>Passeriformes</taxon>
        <taxon>Turdidae</taxon>
        <taxon>Catharus</taxon>
    </lineage>
</organism>
<keyword evidence="18" id="KW-0472">Membrane</keyword>
<dbReference type="PRINTS" id="PR00138">
    <property type="entry name" value="MATRIXIN"/>
</dbReference>
<dbReference type="CDD" id="cd00094">
    <property type="entry name" value="HX"/>
    <property type="match status" value="1"/>
</dbReference>
<dbReference type="GO" id="GO:0005886">
    <property type="term" value="C:plasma membrane"/>
    <property type="evidence" value="ECO:0007669"/>
    <property type="project" value="TreeGrafter"/>
</dbReference>
<reference evidence="20" key="1">
    <citation type="submission" date="2020-10" db="EMBL/GenBank/DDBJ databases">
        <title>Catharus ustulatus (Swainson's thrush) genome, bCatUst1, primary haplotype v2.</title>
        <authorList>
            <person name="Delmore K."/>
            <person name="Vafadar M."/>
            <person name="Formenti G."/>
            <person name="Chow W."/>
            <person name="Pelan S."/>
            <person name="Howe K."/>
            <person name="Rhie A."/>
            <person name="Mountcastle J."/>
            <person name="Haase B."/>
            <person name="Fedrigo O."/>
            <person name="Jarvis E.D."/>
        </authorList>
    </citation>
    <scope>NUCLEOTIDE SEQUENCE [LARGE SCALE GENOMIC DNA]</scope>
</reference>
<protein>
    <submittedName>
        <fullName evidence="20">Matrix metallopeptidase 14</fullName>
    </submittedName>
</protein>
<feature type="compositionally biased region" description="Low complexity" evidence="17">
    <location>
        <begin position="327"/>
        <end position="340"/>
    </location>
</feature>
<name>A0A8C3Y6S4_CATUS</name>
<feature type="active site" evidence="12">
    <location>
        <position position="276"/>
    </location>
</feature>
<evidence type="ECO:0000256" key="4">
    <source>
        <dbReference type="ARBA" id="ARBA00022729"/>
    </source>
</evidence>
<evidence type="ECO:0000256" key="16">
    <source>
        <dbReference type="PROSITE-ProRule" id="PRU01011"/>
    </source>
</evidence>
<keyword evidence="4" id="KW-0732">Signal</keyword>
<keyword evidence="21" id="KW-1185">Reference proteome</keyword>
<dbReference type="GO" id="GO:0031012">
    <property type="term" value="C:extracellular matrix"/>
    <property type="evidence" value="ECO:0007669"/>
    <property type="project" value="InterPro"/>
</dbReference>
<comment type="similarity">
    <text evidence="1">Belongs to the peptidase M10A family.</text>
</comment>
<feature type="binding site" evidence="13">
    <location>
        <position position="246"/>
    </location>
    <ligand>
        <name>Ca(2+)</name>
        <dbReference type="ChEBI" id="CHEBI:29108"/>
        <label>2</label>
    </ligand>
</feature>
<reference evidence="20" key="3">
    <citation type="submission" date="2025-09" db="UniProtKB">
        <authorList>
            <consortium name="Ensembl"/>
        </authorList>
    </citation>
    <scope>IDENTIFICATION</scope>
</reference>
<feature type="repeat" description="Hemopexin" evidence="16">
    <location>
        <begin position="458"/>
        <end position="506"/>
    </location>
</feature>
<sequence length="623" mass="68541">MIVEFLRSRLGLGSMGSSLGSMGSVHTGPYWSILVRTGPYWSVLVHTGPYWSILVCTGPYWFILVYTGPYWSVLVHTGPYWSILFHTGPYWSILVYTGPYWSVLVCTGLYWSILVRPGVPRAMRRPRCGVPDKFGAQVKAQVRRRRFALQGLRWEQPEITYSIQNYTPKVGQAATWAAIRRAFQVWASAAPALRFREVPYGDIRSGAAPGADIMLLFAEGFHGDATPFDGPGGFLAHAYFPGPHIGGDTHFDGAEPWTHRADDLSGNDLFLVALHELGHALGLEHSSDPSAIMAPFYQWMDTEDFRLPDDDRRGIQQLYGRGFRNLPRGSGAGSESSSSGPPRPSPTPRSPPLPPPGPPYGPRICDGEFDTVAMLRGEMFVFKERWFWRLRGGRLMPGYPLPIAHFWPGLPPSIDAAYERSDGKFVFFKGPRHWVFEEGALAPGYPRPLAELGRGVPADRLDAALFWVPSGNTYLFRGDKYFRLNEAQGSVDPEYPKSVELWGIPPGPRGAFLGPDEAFTYFYRSHLYWKFDNSALRPAPGYPKSALRDWLGCPAPAPPTAPRPGDGDVIVIAVGAGPGALAAPLALLGLAGAAAGVAAACWKRGGAHAAHLRRCQRSLLPRV</sequence>
<comment type="cofactor">
    <cofactor evidence="13">
        <name>Zn(2+)</name>
        <dbReference type="ChEBI" id="CHEBI:29105"/>
    </cofactor>
    <text evidence="13">Binds 2 Zn(2+) ions per subunit.</text>
</comment>
<evidence type="ECO:0000256" key="15">
    <source>
        <dbReference type="PIRSR" id="PIRSR621190-5"/>
    </source>
</evidence>
<feature type="binding site" evidence="13">
    <location>
        <position position="275"/>
    </location>
    <ligand>
        <name>Zn(2+)</name>
        <dbReference type="ChEBI" id="CHEBI:29105"/>
        <label>2</label>
        <note>catalytic</note>
    </ligand>
</feature>
<evidence type="ECO:0000256" key="11">
    <source>
        <dbReference type="ARBA" id="ARBA00023157"/>
    </source>
</evidence>
<dbReference type="InterPro" id="IPR033739">
    <property type="entry name" value="M10A_MMP"/>
</dbReference>
<feature type="binding site" evidence="13">
    <location>
        <position position="464"/>
    </location>
    <ligand>
        <name>Ca(2+)</name>
        <dbReference type="ChEBI" id="CHEBI:29108"/>
        <label>5</label>
    </ligand>
</feature>
<dbReference type="FunFam" id="2.110.10.10:FF:000001">
    <property type="entry name" value="Matrix metallopeptidase 24"/>
    <property type="match status" value="1"/>
</dbReference>
<keyword evidence="6" id="KW-0378">Hydrolase</keyword>
<evidence type="ECO:0000256" key="9">
    <source>
        <dbReference type="ARBA" id="ARBA00023049"/>
    </source>
</evidence>
<feature type="binding site" evidence="13">
    <location>
        <position position="222"/>
    </location>
    <ligand>
        <name>Zn(2+)</name>
        <dbReference type="ChEBI" id="CHEBI:29105"/>
        <label>1</label>
    </ligand>
</feature>
<dbReference type="GO" id="GO:0005615">
    <property type="term" value="C:extracellular space"/>
    <property type="evidence" value="ECO:0007669"/>
    <property type="project" value="TreeGrafter"/>
</dbReference>
<keyword evidence="9" id="KW-0482">Metalloprotease</keyword>
<feature type="binding site" evidence="13">
    <location>
        <position position="248"/>
    </location>
    <ligand>
        <name>Ca(2+)</name>
        <dbReference type="ChEBI" id="CHEBI:29108"/>
        <label>2</label>
    </ligand>
</feature>
<dbReference type="InterPro" id="IPR021158">
    <property type="entry name" value="Pept_M10A_Zn_BS"/>
</dbReference>
<dbReference type="InterPro" id="IPR021190">
    <property type="entry name" value="Pept_M10A"/>
</dbReference>
<gene>
    <name evidence="20" type="primary">MMP14</name>
</gene>
<evidence type="ECO:0000256" key="8">
    <source>
        <dbReference type="ARBA" id="ARBA00022837"/>
    </source>
</evidence>
<comment type="cofactor">
    <cofactor evidence="13">
        <name>Ca(2+)</name>
        <dbReference type="ChEBI" id="CHEBI:29108"/>
    </cofactor>
    <text evidence="13">Can bind about 5 Ca(2+) ions per subunit.</text>
</comment>
<evidence type="ECO:0000256" key="12">
    <source>
        <dbReference type="PIRSR" id="PIRSR621190-1"/>
    </source>
</evidence>
<evidence type="ECO:0000256" key="13">
    <source>
        <dbReference type="PIRSR" id="PIRSR621190-2"/>
    </source>
</evidence>
<evidence type="ECO:0000259" key="19">
    <source>
        <dbReference type="SMART" id="SM00235"/>
    </source>
</evidence>
<dbReference type="InterPro" id="IPR018486">
    <property type="entry name" value="Hemopexin_CS"/>
</dbReference>
<feature type="binding site" evidence="13">
    <location>
        <position position="229"/>
    </location>
    <ligand>
        <name>Ca(2+)</name>
        <dbReference type="ChEBI" id="CHEBI:29108"/>
        <label>3</label>
    </ligand>
</feature>
<dbReference type="InterPro" id="IPR036375">
    <property type="entry name" value="Hemopexin-like_dom_sf"/>
</dbReference>
<feature type="binding site" evidence="13">
    <location>
        <position position="370"/>
    </location>
    <ligand>
        <name>Ca(2+)</name>
        <dbReference type="ChEBI" id="CHEBI:29108"/>
        <label>4</label>
    </ligand>
</feature>
<feature type="binding site" evidence="13">
    <location>
        <position position="255"/>
    </location>
    <ligand>
        <name>Ca(2+)</name>
        <dbReference type="ChEBI" id="CHEBI:29108"/>
        <label>3</label>
    </ligand>
</feature>
<evidence type="ECO:0000313" key="21">
    <source>
        <dbReference type="Proteomes" id="UP000694563"/>
    </source>
</evidence>
<dbReference type="CDD" id="cd04278">
    <property type="entry name" value="ZnMc_MMP"/>
    <property type="match status" value="1"/>
</dbReference>
<accession>A0A8C3Y6S4</accession>
<feature type="modified residue" description="Phosphotyrosine; by PKDCC" evidence="14">
    <location>
        <position position="445"/>
    </location>
</feature>
<dbReference type="InterPro" id="IPR001818">
    <property type="entry name" value="Pept_M10_metallopeptidase"/>
</dbReference>
<feature type="binding site" evidence="13">
    <location>
        <position position="212"/>
    </location>
    <ligand>
        <name>Ca(2+)</name>
        <dbReference type="ChEBI" id="CHEBI:29108"/>
        <label>2</label>
    </ligand>
</feature>
<dbReference type="PANTHER" id="PTHR10201">
    <property type="entry name" value="MATRIX METALLOPROTEINASE"/>
    <property type="match status" value="1"/>
</dbReference>
<dbReference type="PANTHER" id="PTHR10201:SF24">
    <property type="entry name" value="MATRIX METALLOPROTEINASE-14"/>
    <property type="match status" value="1"/>
</dbReference>
<evidence type="ECO:0000256" key="17">
    <source>
        <dbReference type="SAM" id="MobiDB-lite"/>
    </source>
</evidence>
<evidence type="ECO:0000256" key="14">
    <source>
        <dbReference type="PIRSR" id="PIRSR621190-4"/>
    </source>
</evidence>
<feature type="region of interest" description="Disordered" evidence="17">
    <location>
        <begin position="322"/>
        <end position="362"/>
    </location>
</feature>
<feature type="domain" description="Peptidase metallopeptidase" evidence="19">
    <location>
        <begin position="150"/>
        <end position="321"/>
    </location>
</feature>
<keyword evidence="3 13" id="KW-0479">Metal-binding</keyword>
<feature type="binding site" evidence="13">
    <location>
        <position position="293"/>
    </location>
    <ligand>
        <name>Zn(2+)</name>
        <dbReference type="ChEBI" id="CHEBI:29105"/>
        <label>2</label>
        <note>catalytic</note>
    </ligand>
</feature>
<dbReference type="GO" id="GO:0030198">
    <property type="term" value="P:extracellular matrix organization"/>
    <property type="evidence" value="ECO:0007669"/>
    <property type="project" value="TreeGrafter"/>
</dbReference>
<dbReference type="Pfam" id="PF00413">
    <property type="entry name" value="Peptidase_M10"/>
    <property type="match status" value="1"/>
</dbReference>
<dbReference type="GO" id="GO:0008270">
    <property type="term" value="F:zinc ion binding"/>
    <property type="evidence" value="ECO:0007669"/>
    <property type="project" value="InterPro"/>
</dbReference>
<dbReference type="SUPFAM" id="SSF50923">
    <property type="entry name" value="Hemopexin-like domain"/>
    <property type="match status" value="1"/>
</dbReference>
<keyword evidence="2" id="KW-0645">Protease</keyword>
<evidence type="ECO:0000313" key="20">
    <source>
        <dbReference type="Ensembl" id="ENSCUSP00005019592.1"/>
    </source>
</evidence>
<feature type="short sequence motif" description="Cysteine switch" evidence="15">
    <location>
        <begin position="126"/>
        <end position="142"/>
    </location>
</feature>
<keyword evidence="18" id="KW-1133">Transmembrane helix</keyword>
<keyword evidence="10" id="KW-0865">Zymogen</keyword>
<dbReference type="PROSITE" id="PS51642">
    <property type="entry name" value="HEMOPEXIN_2"/>
    <property type="match status" value="3"/>
</dbReference>
<dbReference type="SUPFAM" id="SSF55486">
    <property type="entry name" value="Metalloproteases ('zincins'), catalytic domain"/>
    <property type="match status" value="1"/>
</dbReference>
<keyword evidence="11" id="KW-1015">Disulfide bond</keyword>
<dbReference type="GO" id="GO:0001501">
    <property type="term" value="P:skeletal system development"/>
    <property type="evidence" value="ECO:0007669"/>
    <property type="project" value="TreeGrafter"/>
</dbReference>
<dbReference type="InterPro" id="IPR006026">
    <property type="entry name" value="Peptidase_Metallo"/>
</dbReference>
<feature type="repeat" description="Hemopexin" evidence="16">
    <location>
        <begin position="362"/>
        <end position="410"/>
    </location>
</feature>
<dbReference type="Gene3D" id="3.40.390.10">
    <property type="entry name" value="Collagenase (Catalytic Domain)"/>
    <property type="match status" value="1"/>
</dbReference>
<dbReference type="AlphaFoldDB" id="A0A8C3Y6S4"/>
<feature type="binding site" evidence="13">
    <location>
        <position position="415"/>
    </location>
    <ligand>
        <name>Ca(2+)</name>
        <dbReference type="ChEBI" id="CHEBI:29108"/>
        <label>4</label>
    </ligand>
</feature>
<dbReference type="SMART" id="SM00235">
    <property type="entry name" value="ZnMc"/>
    <property type="match status" value="1"/>
</dbReference>
<proteinExistence type="inferred from homology"/>
<feature type="transmembrane region" description="Helical" evidence="18">
    <location>
        <begin position="93"/>
        <end position="115"/>
    </location>
</feature>
<evidence type="ECO:0000256" key="7">
    <source>
        <dbReference type="ARBA" id="ARBA00022833"/>
    </source>
</evidence>
<dbReference type="InterPro" id="IPR024079">
    <property type="entry name" value="MetalloPept_cat_dom_sf"/>
</dbReference>
<keyword evidence="18" id="KW-0812">Transmembrane</keyword>
<feature type="binding site" evidence="13">
    <location>
        <position position="252"/>
    </location>
    <ligand>
        <name>Ca(2+)</name>
        <dbReference type="ChEBI" id="CHEBI:29108"/>
        <label>3</label>
    </ligand>
</feature>
<reference evidence="20" key="2">
    <citation type="submission" date="2025-08" db="UniProtKB">
        <authorList>
            <consortium name="Ensembl"/>
        </authorList>
    </citation>
    <scope>IDENTIFICATION</scope>
</reference>
<dbReference type="Pfam" id="PF00045">
    <property type="entry name" value="Hemopexin"/>
    <property type="match status" value="4"/>
</dbReference>
<dbReference type="GO" id="GO:0031638">
    <property type="term" value="P:zymogen activation"/>
    <property type="evidence" value="ECO:0007669"/>
    <property type="project" value="TreeGrafter"/>
</dbReference>
<evidence type="ECO:0000256" key="6">
    <source>
        <dbReference type="ARBA" id="ARBA00022801"/>
    </source>
</evidence>
<dbReference type="Ensembl" id="ENSCUST00005020333.1">
    <property type="protein sequence ID" value="ENSCUSP00005019592.1"/>
    <property type="gene ID" value="ENSCUSG00005012484.1"/>
</dbReference>
<feature type="binding site" evidence="13">
    <location>
        <position position="279"/>
    </location>
    <ligand>
        <name>Zn(2+)</name>
        <dbReference type="ChEBI" id="CHEBI:29105"/>
        <label>2</label>
        <note>catalytic</note>
    </ligand>
</feature>
<dbReference type="GO" id="GO:0030574">
    <property type="term" value="P:collagen catabolic process"/>
    <property type="evidence" value="ECO:0007669"/>
    <property type="project" value="TreeGrafter"/>
</dbReference>
<dbReference type="Proteomes" id="UP000694563">
    <property type="component" value="Chromosome 38"/>
</dbReference>
<evidence type="ECO:0000256" key="1">
    <source>
        <dbReference type="ARBA" id="ARBA00010370"/>
    </source>
</evidence>
<feature type="compositionally biased region" description="Pro residues" evidence="17">
    <location>
        <begin position="341"/>
        <end position="361"/>
    </location>
</feature>
<feature type="binding site" evidence="13">
    <location>
        <position position="255"/>
    </location>
    <ligand>
        <name>Ca(2+)</name>
        <dbReference type="ChEBI" id="CHEBI:29108"/>
        <label>1</label>
    </ligand>
</feature>
<keyword evidence="7 13" id="KW-0862">Zinc</keyword>
<evidence type="ECO:0000256" key="10">
    <source>
        <dbReference type="ARBA" id="ARBA00023145"/>
    </source>
</evidence>
<feature type="transmembrane region" description="Helical" evidence="18">
    <location>
        <begin position="50"/>
        <end position="73"/>
    </location>
</feature>
<dbReference type="FunFam" id="3.40.390.10:FF:000023">
    <property type="entry name" value="Matrix metalloproteinase-14 preproprotein"/>
    <property type="match status" value="1"/>
</dbReference>
<dbReference type="InterPro" id="IPR000585">
    <property type="entry name" value="Hemopexin-like_dom"/>
</dbReference>
<feature type="binding site" evidence="13">
    <location>
        <position position="230"/>
    </location>
    <ligand>
        <name>Ca(2+)</name>
        <dbReference type="ChEBI" id="CHEBI:29108"/>
        <label>3</label>
    </ligand>
</feature>
<dbReference type="PROSITE" id="PS00024">
    <property type="entry name" value="HEMOPEXIN"/>
    <property type="match status" value="1"/>
</dbReference>
<feature type="binding site" evidence="13">
    <location>
        <position position="237"/>
    </location>
    <ligand>
        <name>Zn(2+)</name>
        <dbReference type="ChEBI" id="CHEBI:29105"/>
        <label>1</label>
    </ligand>
</feature>
<feature type="repeat" description="Hemopexin" evidence="16">
    <location>
        <begin position="411"/>
        <end position="456"/>
    </location>
</feature>
<keyword evidence="5" id="KW-0677">Repeat</keyword>
<feature type="binding site" evidence="13">
    <location>
        <position position="417"/>
    </location>
    <ligand>
        <name>Ca(2+)</name>
        <dbReference type="ChEBI" id="CHEBI:29108"/>
        <label>5</label>
    </ligand>
</feature>
<evidence type="ECO:0000256" key="5">
    <source>
        <dbReference type="ARBA" id="ARBA00022737"/>
    </source>
</evidence>
<feature type="binding site" evidence="13">
    <location>
        <position position="285"/>
    </location>
    <ligand>
        <name>Zn(2+)</name>
        <dbReference type="ChEBI" id="CHEBI:29105"/>
        <label>2</label>
        <note>catalytic</note>
    </ligand>
</feature>
<feature type="binding site" description="in inhibited form" evidence="13">
    <location>
        <position position="128"/>
    </location>
    <ligand>
        <name>Zn(2+)</name>
        <dbReference type="ChEBI" id="CHEBI:29105"/>
        <label>2</label>
        <note>catalytic</note>
    </ligand>
</feature>
<evidence type="ECO:0000256" key="18">
    <source>
        <dbReference type="SAM" id="Phobius"/>
    </source>
</evidence>
<dbReference type="InterPro" id="IPR018487">
    <property type="entry name" value="Hemopexin-like_repeat"/>
</dbReference>
<dbReference type="PROSITE" id="PS00546">
    <property type="entry name" value="CYSTEINE_SWITCH"/>
    <property type="match status" value="1"/>
</dbReference>
<dbReference type="Gene3D" id="2.110.10.10">
    <property type="entry name" value="Hemopexin-like domain"/>
    <property type="match status" value="1"/>
</dbReference>
<evidence type="ECO:0000256" key="3">
    <source>
        <dbReference type="ARBA" id="ARBA00022723"/>
    </source>
</evidence>
<evidence type="ECO:0000256" key="2">
    <source>
        <dbReference type="ARBA" id="ARBA00022670"/>
    </source>
</evidence>
<feature type="binding site" evidence="13">
    <location>
        <position position="250"/>
    </location>
    <ligand>
        <name>Zn(2+)</name>
        <dbReference type="ChEBI" id="CHEBI:29105"/>
        <label>1</label>
    </ligand>
</feature>
<feature type="binding site" evidence="13">
    <location>
        <position position="224"/>
    </location>
    <ligand>
        <name>Zn(2+)</name>
        <dbReference type="ChEBI" id="CHEBI:29105"/>
        <label>1</label>
    </ligand>
</feature>
<keyword evidence="8 13" id="KW-0106">Calcium</keyword>
<dbReference type="SMART" id="SM00120">
    <property type="entry name" value="HX"/>
    <property type="match status" value="4"/>
</dbReference>
<dbReference type="GO" id="GO:0004222">
    <property type="term" value="F:metalloendopeptidase activity"/>
    <property type="evidence" value="ECO:0007669"/>
    <property type="project" value="InterPro"/>
</dbReference>